<evidence type="ECO:0000313" key="2">
    <source>
        <dbReference type="EMBL" id="KAJ8871043.1"/>
    </source>
</evidence>
<proteinExistence type="predicted"/>
<keyword evidence="3" id="KW-1185">Reference proteome</keyword>
<feature type="region of interest" description="Disordered" evidence="1">
    <location>
        <begin position="157"/>
        <end position="211"/>
    </location>
</feature>
<evidence type="ECO:0000256" key="1">
    <source>
        <dbReference type="SAM" id="MobiDB-lite"/>
    </source>
</evidence>
<comment type="caution">
    <text evidence="2">The sequence shown here is derived from an EMBL/GenBank/DDBJ whole genome shotgun (WGS) entry which is preliminary data.</text>
</comment>
<sequence>MIDRGETGWRHSPSSCPAEEADRRRKNILGIRTHGATRELAKFLDDVLRHYKYRRRPAASTAIAEHEAYSALVATTKPVLCRLKAPSNWSDKGDTGTRYKCAIAAKCKALDWRAVLVVMRFLACEESSRDHVVRASHSSWRPSAPAGGSSDCRSLLLTLPGSGREGREERGERIEGERERENTERGREKEERKREIEREGERQKERRDRKCKKNQLSESKFLLITFVSHLNVPGDVADRWVFSEIFSFPRPFIPALLHTRLTLPSSALKISMLTAAQISSHSLSFTRRLQGCEKHDRCTLIKKIIQRRYSLTTYNRTSIHNNYYEPGKNNAGHFVRKGNWLRKGEAATPNLGPRATGNVCHAYRSLEPRSLLTCGDSNPFLPVLYSLSQKMEPRYTTLTPHRVILFYYSNAIRVTVAKRLDCSPPIKANRIQSPIGSPPDFYRRCRWSAGFLGDLPFPLPLHSGVDSFAPHFTFIGW</sequence>
<evidence type="ECO:0000313" key="3">
    <source>
        <dbReference type="Proteomes" id="UP001159363"/>
    </source>
</evidence>
<protein>
    <submittedName>
        <fullName evidence="2">Uncharacterized protein</fullName>
    </submittedName>
</protein>
<gene>
    <name evidence="2" type="ORF">PR048_027347</name>
</gene>
<accession>A0ABQ9GF82</accession>
<reference evidence="2 3" key="1">
    <citation type="submission" date="2023-02" db="EMBL/GenBank/DDBJ databases">
        <title>LHISI_Scaffold_Assembly.</title>
        <authorList>
            <person name="Stuart O.P."/>
            <person name="Cleave R."/>
            <person name="Magrath M.J.L."/>
            <person name="Mikheyev A.S."/>
        </authorList>
    </citation>
    <scope>NUCLEOTIDE SEQUENCE [LARGE SCALE GENOMIC DNA]</scope>
    <source>
        <strain evidence="2">Daus_M_001</strain>
        <tissue evidence="2">Leg muscle</tissue>
    </source>
</reference>
<feature type="compositionally biased region" description="Basic and acidic residues" evidence="1">
    <location>
        <begin position="164"/>
        <end position="208"/>
    </location>
</feature>
<feature type="region of interest" description="Disordered" evidence="1">
    <location>
        <begin position="1"/>
        <end position="21"/>
    </location>
</feature>
<dbReference type="EMBL" id="JARBHB010000012">
    <property type="protein sequence ID" value="KAJ8871043.1"/>
    <property type="molecule type" value="Genomic_DNA"/>
</dbReference>
<dbReference type="Proteomes" id="UP001159363">
    <property type="component" value="Chromosome 11"/>
</dbReference>
<name>A0ABQ9GF82_9NEOP</name>
<organism evidence="2 3">
    <name type="scientific">Dryococelus australis</name>
    <dbReference type="NCBI Taxonomy" id="614101"/>
    <lineage>
        <taxon>Eukaryota</taxon>
        <taxon>Metazoa</taxon>
        <taxon>Ecdysozoa</taxon>
        <taxon>Arthropoda</taxon>
        <taxon>Hexapoda</taxon>
        <taxon>Insecta</taxon>
        <taxon>Pterygota</taxon>
        <taxon>Neoptera</taxon>
        <taxon>Polyneoptera</taxon>
        <taxon>Phasmatodea</taxon>
        <taxon>Verophasmatodea</taxon>
        <taxon>Anareolatae</taxon>
        <taxon>Phasmatidae</taxon>
        <taxon>Eurycanthinae</taxon>
        <taxon>Dryococelus</taxon>
    </lineage>
</organism>